<protein>
    <recommendedName>
        <fullName evidence="2">PepSY domain-containing protein</fullName>
    </recommendedName>
</protein>
<feature type="signal peptide" evidence="1">
    <location>
        <begin position="1"/>
        <end position="24"/>
    </location>
</feature>
<gene>
    <name evidence="3" type="ORF">GPA22_07975</name>
</gene>
<keyword evidence="4" id="KW-1185">Reference proteome</keyword>
<evidence type="ECO:0000313" key="3">
    <source>
        <dbReference type="EMBL" id="NMG43668.1"/>
    </source>
</evidence>
<reference evidence="3 4" key="1">
    <citation type="submission" date="2019-12" db="EMBL/GenBank/DDBJ databases">
        <title>Comparative genomics gives insights into the taxonomy of the Azoarcus-Aromatoleum group and reveals separate origins of nif in the plant-associated Azoarcus and non-plant-associated Aromatoleum sub-groups.</title>
        <authorList>
            <person name="Lafos M."/>
            <person name="Maluk M."/>
            <person name="Batista M."/>
            <person name="Junghare M."/>
            <person name="Carmona M."/>
            <person name="Faoro H."/>
            <person name="Cruz L.M."/>
            <person name="Battistoni F."/>
            <person name="De Souza E."/>
            <person name="Pedrosa F."/>
            <person name="Chen W.-M."/>
            <person name="Poole P.S."/>
            <person name="Dixon R.A."/>
            <person name="James E.K."/>
        </authorList>
    </citation>
    <scope>NUCLEOTIDE SEQUENCE [LARGE SCALE GENOMIC DNA]</scope>
    <source>
        <strain evidence="3 4">Td21</strain>
    </source>
</reference>
<dbReference type="Gene3D" id="3.10.450.40">
    <property type="match status" value="1"/>
</dbReference>
<dbReference type="EMBL" id="WTVN01000009">
    <property type="protein sequence ID" value="NMG43668.1"/>
    <property type="molecule type" value="Genomic_DNA"/>
</dbReference>
<dbReference type="Proteomes" id="UP000623795">
    <property type="component" value="Unassembled WGS sequence"/>
</dbReference>
<evidence type="ECO:0000313" key="4">
    <source>
        <dbReference type="Proteomes" id="UP000623795"/>
    </source>
</evidence>
<keyword evidence="1" id="KW-0732">Signal</keyword>
<name>A0ABX1PW56_9RHOO</name>
<evidence type="ECO:0000259" key="2">
    <source>
        <dbReference type="Pfam" id="PF03413"/>
    </source>
</evidence>
<dbReference type="Pfam" id="PF03413">
    <property type="entry name" value="PepSY"/>
    <property type="match status" value="1"/>
</dbReference>
<feature type="domain" description="PepSY" evidence="2">
    <location>
        <begin position="46"/>
        <end position="99"/>
    </location>
</feature>
<accession>A0ABX1PW56</accession>
<feature type="chain" id="PRO_5045106905" description="PepSY domain-containing protein" evidence="1">
    <location>
        <begin position="25"/>
        <end position="109"/>
    </location>
</feature>
<comment type="caution">
    <text evidence="3">The sequence shown here is derived from an EMBL/GenBank/DDBJ whole genome shotgun (WGS) entry which is preliminary data.</text>
</comment>
<sequence>MRRLFASGVVLMALASLSICPVAASDDDHDRARAALERGEVLPLRTILDKVGRDYPGKVVEVELERERGRWIYEIRLLRDGGALVRLDVDARDGTVIGVKSRENRNGRP</sequence>
<dbReference type="RefSeq" id="WP_211169006.1">
    <property type="nucleotide sequence ID" value="NZ_WTVN01000009.1"/>
</dbReference>
<proteinExistence type="predicted"/>
<organism evidence="3 4">
    <name type="scientific">Aromatoleum toluvorans</name>
    <dbReference type="NCBI Taxonomy" id="92002"/>
    <lineage>
        <taxon>Bacteria</taxon>
        <taxon>Pseudomonadati</taxon>
        <taxon>Pseudomonadota</taxon>
        <taxon>Betaproteobacteria</taxon>
        <taxon>Rhodocyclales</taxon>
        <taxon>Rhodocyclaceae</taxon>
        <taxon>Aromatoleum</taxon>
    </lineage>
</organism>
<dbReference type="InterPro" id="IPR025711">
    <property type="entry name" value="PepSY"/>
</dbReference>
<evidence type="ECO:0000256" key="1">
    <source>
        <dbReference type="SAM" id="SignalP"/>
    </source>
</evidence>